<evidence type="ECO:0000256" key="2">
    <source>
        <dbReference type="SAM" id="SignalP"/>
    </source>
</evidence>
<feature type="signal peptide" evidence="2">
    <location>
        <begin position="1"/>
        <end position="35"/>
    </location>
</feature>
<feature type="chain" id="PRO_5016587678" evidence="2">
    <location>
        <begin position="36"/>
        <end position="87"/>
    </location>
</feature>
<keyword evidence="2" id="KW-0732">Signal</keyword>
<keyword evidence="4" id="KW-1185">Reference proteome</keyword>
<dbReference type="EMBL" id="QQBC01000013">
    <property type="protein sequence ID" value="RDI61626.1"/>
    <property type="molecule type" value="Genomic_DNA"/>
</dbReference>
<dbReference type="AlphaFoldDB" id="A0A370HSY0"/>
<feature type="region of interest" description="Disordered" evidence="1">
    <location>
        <begin position="42"/>
        <end position="87"/>
    </location>
</feature>
<evidence type="ECO:0000313" key="4">
    <source>
        <dbReference type="Proteomes" id="UP000254869"/>
    </source>
</evidence>
<proteinExistence type="predicted"/>
<feature type="compositionally biased region" description="Pro residues" evidence="1">
    <location>
        <begin position="69"/>
        <end position="79"/>
    </location>
</feature>
<gene>
    <name evidence="3" type="ORF">DFR76_113127</name>
</gene>
<reference evidence="3 4" key="1">
    <citation type="submission" date="2018-07" db="EMBL/GenBank/DDBJ databases">
        <title>Genomic Encyclopedia of Type Strains, Phase IV (KMG-IV): sequencing the most valuable type-strain genomes for metagenomic binning, comparative biology and taxonomic classification.</title>
        <authorList>
            <person name="Goeker M."/>
        </authorList>
    </citation>
    <scope>NUCLEOTIDE SEQUENCE [LARGE SCALE GENOMIC DNA]</scope>
    <source>
        <strain evidence="3 4">DSM 44290</strain>
    </source>
</reference>
<sequence length="87" mass="9008">MRTTSFRTRTLATRIAVVGALTVAPLAAVAVPAFAATGENPSAVAVDRPGQGDPNGHHHHRRHHHPDQDNPPAPAPAPQLPSTGSFG</sequence>
<evidence type="ECO:0000256" key="1">
    <source>
        <dbReference type="SAM" id="MobiDB-lite"/>
    </source>
</evidence>
<comment type="caution">
    <text evidence="3">The sequence shown here is derived from an EMBL/GenBank/DDBJ whole genome shotgun (WGS) entry which is preliminary data.</text>
</comment>
<protein>
    <submittedName>
        <fullName evidence="3">Uncharacterized protein</fullName>
    </submittedName>
</protein>
<accession>A0A370HSY0</accession>
<evidence type="ECO:0000313" key="3">
    <source>
        <dbReference type="EMBL" id="RDI61626.1"/>
    </source>
</evidence>
<dbReference type="Proteomes" id="UP000254869">
    <property type="component" value="Unassembled WGS sequence"/>
</dbReference>
<organism evidence="3 4">
    <name type="scientific">Nocardia pseudobrasiliensis</name>
    <dbReference type="NCBI Taxonomy" id="45979"/>
    <lineage>
        <taxon>Bacteria</taxon>
        <taxon>Bacillati</taxon>
        <taxon>Actinomycetota</taxon>
        <taxon>Actinomycetes</taxon>
        <taxon>Mycobacteriales</taxon>
        <taxon>Nocardiaceae</taxon>
        <taxon>Nocardia</taxon>
    </lineage>
</organism>
<dbReference type="RefSeq" id="WP_068004491.1">
    <property type="nucleotide sequence ID" value="NZ_QQBC01000013.1"/>
</dbReference>
<name>A0A370HSY0_9NOCA</name>